<name>A0ABV0MHW0_9TELE</name>
<reference evidence="2 3" key="1">
    <citation type="submission" date="2021-06" db="EMBL/GenBank/DDBJ databases">
        <authorList>
            <person name="Palmer J.M."/>
        </authorList>
    </citation>
    <scope>NUCLEOTIDE SEQUENCE [LARGE SCALE GENOMIC DNA]</scope>
    <source>
        <strain evidence="2 3">GA_2019</strain>
        <tissue evidence="2">Muscle</tissue>
    </source>
</reference>
<gene>
    <name evidence="2" type="ORF">GOODEAATRI_015026</name>
</gene>
<evidence type="ECO:0000313" key="2">
    <source>
        <dbReference type="EMBL" id="MEQ2158688.1"/>
    </source>
</evidence>
<keyword evidence="3" id="KW-1185">Reference proteome</keyword>
<proteinExistence type="predicted"/>
<feature type="region of interest" description="Disordered" evidence="1">
    <location>
        <begin position="1"/>
        <end position="49"/>
    </location>
</feature>
<sequence>MTFSDFGPGSPSIRNFSSPGPPPLSYQPELSSALLTPDKPPPHPLGSQVPQLHQHQLIWVFNSLTLSHLPPLRCRAVWTPLPMERLSPSSNCRVSMVTLLPELTNPDELLSYLGPPDLPNNNDDLLSLFENN</sequence>
<comment type="caution">
    <text evidence="2">The sequence shown here is derived from an EMBL/GenBank/DDBJ whole genome shotgun (WGS) entry which is preliminary data.</text>
</comment>
<accession>A0ABV0MHW0</accession>
<protein>
    <submittedName>
        <fullName evidence="2">Uncharacterized protein</fullName>
    </submittedName>
</protein>
<dbReference type="EMBL" id="JAHRIO010001089">
    <property type="protein sequence ID" value="MEQ2158688.1"/>
    <property type="molecule type" value="Genomic_DNA"/>
</dbReference>
<dbReference type="Proteomes" id="UP001476798">
    <property type="component" value="Unassembled WGS sequence"/>
</dbReference>
<organism evidence="2 3">
    <name type="scientific">Goodea atripinnis</name>
    <dbReference type="NCBI Taxonomy" id="208336"/>
    <lineage>
        <taxon>Eukaryota</taxon>
        <taxon>Metazoa</taxon>
        <taxon>Chordata</taxon>
        <taxon>Craniata</taxon>
        <taxon>Vertebrata</taxon>
        <taxon>Euteleostomi</taxon>
        <taxon>Actinopterygii</taxon>
        <taxon>Neopterygii</taxon>
        <taxon>Teleostei</taxon>
        <taxon>Neoteleostei</taxon>
        <taxon>Acanthomorphata</taxon>
        <taxon>Ovalentaria</taxon>
        <taxon>Atherinomorphae</taxon>
        <taxon>Cyprinodontiformes</taxon>
        <taxon>Goodeidae</taxon>
        <taxon>Goodea</taxon>
    </lineage>
</organism>
<evidence type="ECO:0000256" key="1">
    <source>
        <dbReference type="SAM" id="MobiDB-lite"/>
    </source>
</evidence>
<evidence type="ECO:0000313" key="3">
    <source>
        <dbReference type="Proteomes" id="UP001476798"/>
    </source>
</evidence>